<name>A0A239AX23_9ACTN</name>
<keyword evidence="1" id="KW-0472">Membrane</keyword>
<keyword evidence="1" id="KW-0812">Transmembrane</keyword>
<keyword evidence="3" id="KW-1185">Reference proteome</keyword>
<dbReference type="EMBL" id="FZNP01000009">
    <property type="protein sequence ID" value="SNR99528.1"/>
    <property type="molecule type" value="Genomic_DNA"/>
</dbReference>
<organism evidence="2 3">
    <name type="scientific">Actinomadura mexicana</name>
    <dbReference type="NCBI Taxonomy" id="134959"/>
    <lineage>
        <taxon>Bacteria</taxon>
        <taxon>Bacillati</taxon>
        <taxon>Actinomycetota</taxon>
        <taxon>Actinomycetes</taxon>
        <taxon>Streptosporangiales</taxon>
        <taxon>Thermomonosporaceae</taxon>
        <taxon>Actinomadura</taxon>
    </lineage>
</organism>
<dbReference type="AlphaFoldDB" id="A0A239AX23"/>
<accession>A0A239AX23</accession>
<gene>
    <name evidence="2" type="ORF">SAMN06265355_109230</name>
</gene>
<proteinExistence type="predicted"/>
<feature type="transmembrane region" description="Helical" evidence="1">
    <location>
        <begin position="20"/>
        <end position="38"/>
    </location>
</feature>
<evidence type="ECO:0000313" key="3">
    <source>
        <dbReference type="Proteomes" id="UP000198420"/>
    </source>
</evidence>
<sequence length="57" mass="6195">MRSVADDLPAVEWIGRHGMWVAPAAWALAFVAMVVHLARTLVCPRPVAAESWPLGKS</sequence>
<dbReference type="Proteomes" id="UP000198420">
    <property type="component" value="Unassembled WGS sequence"/>
</dbReference>
<keyword evidence="1" id="KW-1133">Transmembrane helix</keyword>
<protein>
    <submittedName>
        <fullName evidence="2">Uncharacterized protein</fullName>
    </submittedName>
</protein>
<evidence type="ECO:0000256" key="1">
    <source>
        <dbReference type="SAM" id="Phobius"/>
    </source>
</evidence>
<reference evidence="3" key="1">
    <citation type="submission" date="2017-06" db="EMBL/GenBank/DDBJ databases">
        <authorList>
            <person name="Varghese N."/>
            <person name="Submissions S."/>
        </authorList>
    </citation>
    <scope>NUCLEOTIDE SEQUENCE [LARGE SCALE GENOMIC DNA]</scope>
    <source>
        <strain evidence="3">DSM 44485</strain>
    </source>
</reference>
<evidence type="ECO:0000313" key="2">
    <source>
        <dbReference type="EMBL" id="SNR99528.1"/>
    </source>
</evidence>
<dbReference type="RefSeq" id="WP_179278971.1">
    <property type="nucleotide sequence ID" value="NZ_FZNP01000009.1"/>
</dbReference>